<accession>A0A4R3I2C5</accession>
<dbReference type="EMBL" id="SLZR01000011">
    <property type="protein sequence ID" value="TCS39936.1"/>
    <property type="molecule type" value="Genomic_DNA"/>
</dbReference>
<gene>
    <name evidence="2" type="ORF">BCF53_11126</name>
</gene>
<feature type="domain" description="STAS" evidence="1">
    <location>
        <begin position="4"/>
        <end position="102"/>
    </location>
</feature>
<dbReference type="Proteomes" id="UP000295793">
    <property type="component" value="Unassembled WGS sequence"/>
</dbReference>
<organism evidence="2 3">
    <name type="scientific">Reinekea marinisedimentorum</name>
    <dbReference type="NCBI Taxonomy" id="230495"/>
    <lineage>
        <taxon>Bacteria</taxon>
        <taxon>Pseudomonadati</taxon>
        <taxon>Pseudomonadota</taxon>
        <taxon>Gammaproteobacteria</taxon>
        <taxon>Oceanospirillales</taxon>
        <taxon>Saccharospirillaceae</taxon>
        <taxon>Reinekea</taxon>
    </lineage>
</organism>
<dbReference type="InterPro" id="IPR002645">
    <property type="entry name" value="STAS_dom"/>
</dbReference>
<protein>
    <submittedName>
        <fullName evidence="2">Anti-anti-sigma factor</fullName>
    </submittedName>
</protein>
<evidence type="ECO:0000259" key="1">
    <source>
        <dbReference type="PROSITE" id="PS50801"/>
    </source>
</evidence>
<dbReference type="InterPro" id="IPR014557">
    <property type="entry name" value="UCP029548_STAS-type"/>
</dbReference>
<dbReference type="AlphaFoldDB" id="A0A4R3I2C5"/>
<dbReference type="SUPFAM" id="SSF52091">
    <property type="entry name" value="SpoIIaa-like"/>
    <property type="match status" value="1"/>
</dbReference>
<dbReference type="InterPro" id="IPR036513">
    <property type="entry name" value="STAS_dom_sf"/>
</dbReference>
<dbReference type="CDD" id="cd07043">
    <property type="entry name" value="STAS_anti-anti-sigma_factors"/>
    <property type="match status" value="1"/>
</dbReference>
<reference evidence="2 3" key="1">
    <citation type="submission" date="2019-03" db="EMBL/GenBank/DDBJ databases">
        <title>Genomic Encyclopedia of Archaeal and Bacterial Type Strains, Phase II (KMG-II): from individual species to whole genera.</title>
        <authorList>
            <person name="Goeker M."/>
        </authorList>
    </citation>
    <scope>NUCLEOTIDE SEQUENCE [LARGE SCALE GENOMIC DNA]</scope>
    <source>
        <strain evidence="2 3">DSM 15388</strain>
    </source>
</reference>
<name>A0A4R3I2C5_9GAMM</name>
<dbReference type="OrthoDB" id="8685730at2"/>
<dbReference type="RefSeq" id="WP_132702155.1">
    <property type="nucleotide sequence ID" value="NZ_SLZR01000011.1"/>
</dbReference>
<dbReference type="PIRSF" id="PIRSF029548">
    <property type="entry name" value="UCP029548"/>
    <property type="match status" value="1"/>
</dbReference>
<dbReference type="Gene3D" id="3.30.750.24">
    <property type="entry name" value="STAS domain"/>
    <property type="match status" value="1"/>
</dbReference>
<dbReference type="PROSITE" id="PS50801">
    <property type="entry name" value="STAS"/>
    <property type="match status" value="1"/>
</dbReference>
<evidence type="ECO:0000313" key="3">
    <source>
        <dbReference type="Proteomes" id="UP000295793"/>
    </source>
</evidence>
<keyword evidence="3" id="KW-1185">Reference proteome</keyword>
<proteinExistence type="predicted"/>
<comment type="caution">
    <text evidence="2">The sequence shown here is derived from an EMBL/GenBank/DDBJ whole genome shotgun (WGS) entry which is preliminary data.</text>
</comment>
<sequence>MSNGRVLMANHQGNYVIKLTGDVRMTLCTTIDSCLDSMVDDARFNSVIVDVTEAEGIDSTSLGMLAKISRLSTPKMGQTPLLISSKPDITRVIESMGFRDLVFTIVDQSDLVEAADLEEQNAGEPDENAARDRVLEAHKILMSLNETNRKTFLDLVECIENQIS</sequence>
<evidence type="ECO:0000313" key="2">
    <source>
        <dbReference type="EMBL" id="TCS39936.1"/>
    </source>
</evidence>
<dbReference type="Pfam" id="PF01740">
    <property type="entry name" value="STAS"/>
    <property type="match status" value="1"/>
</dbReference>